<protein>
    <submittedName>
        <fullName evidence="1">Uncharacterized protein</fullName>
    </submittedName>
</protein>
<sequence length="586" mass="63484">MYYFVPEIPRVRRRPDGSPCFSFLKYRTNTDNGGGFLDLQTELAGPGDALVDRLREDSGGRTPEVRAPQFVDGTVQLALPGQAAISSRPSLMDGCLAGFEATLTADMATLLWEQAGQTPSPLAVAYDLTFLARLPEGRARLWSAGGRSGVELLDAPGEPGASLEEFRRQLAEWAARDLGADGREYDIVLTAGAVITSRAGPRGNLPLPAEGLHEYDLTEPIFRTLRVETQCDADFARGDIHSVRLRLRCGSFRHEALFTDSASVDAVETVLPPGGEPVYTYDAVVQFPGTAATATLPEATSRGRYLLLRVPAAGRLRVEIDGTAVDWGLTESVEAGVRYDGEEDAVVLREDRRRAVSERPVHALIDHPWDHRVRYNLRDGRRIEKPWAPGASDRLILTGPYDRFLAVRLRAPGGFGTATAHIVQCEHTGVDGRVTRETLVLRPGAETASWTAGLLPGEPPGFRYKVASTYATGEQRSGEWIEASGSQTVEVGDMPEAVLTVTVADDPIDYSVVKLIVVRLTGPGAGAALTFSPAQRGARTWTAPVPPGEPAAYTWTATYYLADGTRRTVPESTSDKRTLVLRLPPA</sequence>
<proteinExistence type="predicted"/>
<evidence type="ECO:0000313" key="1">
    <source>
        <dbReference type="EMBL" id="RCG29803.1"/>
    </source>
</evidence>
<name>A0A367FHF6_9ACTN</name>
<evidence type="ECO:0000313" key="2">
    <source>
        <dbReference type="Proteomes" id="UP000253094"/>
    </source>
</evidence>
<accession>A0A367FHF6</accession>
<dbReference type="EMBL" id="QOIL01000010">
    <property type="protein sequence ID" value="RCG29803.1"/>
    <property type="molecule type" value="Genomic_DNA"/>
</dbReference>
<dbReference type="AlphaFoldDB" id="A0A367FHF6"/>
<gene>
    <name evidence="1" type="ORF">DQ384_19755</name>
</gene>
<dbReference type="OrthoDB" id="1488684at2"/>
<keyword evidence="2" id="KW-1185">Reference proteome</keyword>
<reference evidence="1 2" key="1">
    <citation type="submission" date="2018-06" db="EMBL/GenBank/DDBJ databases">
        <title>Sphaerisporangium craniellae sp. nov., isolated from a marine sponge in the South China Sea.</title>
        <authorList>
            <person name="Li L."/>
        </authorList>
    </citation>
    <scope>NUCLEOTIDE SEQUENCE [LARGE SCALE GENOMIC DNA]</scope>
    <source>
        <strain evidence="1 2">CCTCC AA 208026</strain>
    </source>
</reference>
<comment type="caution">
    <text evidence="1">The sequence shown here is derived from an EMBL/GenBank/DDBJ whole genome shotgun (WGS) entry which is preliminary data.</text>
</comment>
<dbReference type="RefSeq" id="WP_114030312.1">
    <property type="nucleotide sequence ID" value="NZ_QOIL01000010.1"/>
</dbReference>
<organism evidence="1 2">
    <name type="scientific">Sphaerisporangium album</name>
    <dbReference type="NCBI Taxonomy" id="509200"/>
    <lineage>
        <taxon>Bacteria</taxon>
        <taxon>Bacillati</taxon>
        <taxon>Actinomycetota</taxon>
        <taxon>Actinomycetes</taxon>
        <taxon>Streptosporangiales</taxon>
        <taxon>Streptosporangiaceae</taxon>
        <taxon>Sphaerisporangium</taxon>
    </lineage>
</organism>
<dbReference type="Proteomes" id="UP000253094">
    <property type="component" value="Unassembled WGS sequence"/>
</dbReference>